<dbReference type="EMBL" id="CDSF01000001">
    <property type="protein sequence ID" value="CEO94695.1"/>
    <property type="molecule type" value="Genomic_DNA"/>
</dbReference>
<dbReference type="PANTHER" id="PTHR46224:SF64">
    <property type="entry name" value="IQ MOTIF AND ANKYRIN REPEAT DOMAIN-CONTAINING PROTEIN 1"/>
    <property type="match status" value="1"/>
</dbReference>
<keyword evidence="1" id="KW-0040">ANK repeat</keyword>
<dbReference type="Proteomes" id="UP000290189">
    <property type="component" value="Unassembled WGS sequence"/>
</dbReference>
<evidence type="ECO:0000256" key="1">
    <source>
        <dbReference type="PROSITE-ProRule" id="PRU00023"/>
    </source>
</evidence>
<evidence type="ECO:0000256" key="3">
    <source>
        <dbReference type="SAM" id="SignalP"/>
    </source>
</evidence>
<dbReference type="EMBL" id="OVEO01000001">
    <property type="protein sequence ID" value="SPQ93043.1"/>
    <property type="molecule type" value="Genomic_DNA"/>
</dbReference>
<evidence type="ECO:0000313" key="7">
    <source>
        <dbReference type="Proteomes" id="UP000290189"/>
    </source>
</evidence>
<dbReference type="AlphaFoldDB" id="A0A0G4IHZ4"/>
<dbReference type="PANTHER" id="PTHR46224">
    <property type="entry name" value="ANKYRIN REPEAT FAMILY PROTEIN"/>
    <property type="match status" value="1"/>
</dbReference>
<feature type="repeat" description="ANK" evidence="1">
    <location>
        <begin position="73"/>
        <end position="106"/>
    </location>
</feature>
<reference evidence="4 6" key="1">
    <citation type="submission" date="2015-02" db="EMBL/GenBank/DDBJ databases">
        <authorList>
            <person name="Chooi Y.-H."/>
        </authorList>
    </citation>
    <scope>NUCLEOTIDE SEQUENCE [LARGE SCALE GENOMIC DNA]</scope>
    <source>
        <strain evidence="4">E3</strain>
    </source>
</reference>
<geneLocation type="mitochondrion" evidence="5"/>
<evidence type="ECO:0000313" key="5">
    <source>
        <dbReference type="EMBL" id="SPQ93043.1"/>
    </source>
</evidence>
<sequence length="509" mass="54661">MANLRVALVVLLLVAEAALATIPAPIRVSRSRSRRVRHCRAPAVNQTLVAACRKGDLAAMQSAVAEGASVDYDDNLPIISACTDGNFHDAVKWLIGNGADPAARDNEPLIRAVAISAVDVVELLAQQPGVDVRARRGLALSTAVHRQSSDMVKCLLDLGAVPDDNEGDALEIASRLGDLHIMELLLAKSPETLTDALWVAILREDKEMIEMLLDHGADPGFALWAAYIQLDPTNGKGVLKMLLDRIARSPNWGDDAEFLETLSAYPILGNLLQHRRLNMSGILHAIKVATSRPSTGLLDAIVKHLPLAGQTRVLEYAVQNGDRAVLESLIRNDIVPTLTMLKSLHANHGARVFDSILRAAVTSEKQKKALAVQSVGFGADLTALTDSEFAPINNDQHAVASILSSVSDHKALMSDALRKGRNMLAQALINHAADADEMRSIAAATAGTVGKVPDEKDASQGRKRTPRSPDRTIRFGKVSILQYDLSGGPVLVRRRSEEDAPGVPILGRL</sequence>
<gene>
    <name evidence="4" type="ORF">PBRA_000481</name>
    <name evidence="5" type="ORF">PLBR_LOCUS258</name>
</gene>
<organism evidence="4 6">
    <name type="scientific">Plasmodiophora brassicae</name>
    <name type="common">Clubroot disease agent</name>
    <dbReference type="NCBI Taxonomy" id="37360"/>
    <lineage>
        <taxon>Eukaryota</taxon>
        <taxon>Sar</taxon>
        <taxon>Rhizaria</taxon>
        <taxon>Endomyxa</taxon>
        <taxon>Phytomyxea</taxon>
        <taxon>Plasmodiophorida</taxon>
        <taxon>Plasmodiophoridae</taxon>
        <taxon>Plasmodiophora</taxon>
    </lineage>
</organism>
<keyword evidence="3" id="KW-0732">Signal</keyword>
<feature type="region of interest" description="Disordered" evidence="2">
    <location>
        <begin position="450"/>
        <end position="470"/>
    </location>
</feature>
<reference evidence="5 7" key="2">
    <citation type="submission" date="2018-03" db="EMBL/GenBank/DDBJ databases">
        <authorList>
            <person name="Fogelqvist J."/>
        </authorList>
    </citation>
    <scope>NUCLEOTIDE SEQUENCE [LARGE SCALE GENOMIC DNA]</scope>
</reference>
<keyword evidence="6" id="KW-1185">Reference proteome</keyword>
<dbReference type="Pfam" id="PF12796">
    <property type="entry name" value="Ank_2"/>
    <property type="match status" value="2"/>
</dbReference>
<proteinExistence type="predicted"/>
<protein>
    <submittedName>
        <fullName evidence="4">Uncharacterized protein</fullName>
    </submittedName>
</protein>
<dbReference type="SUPFAM" id="SSF48403">
    <property type="entry name" value="Ankyrin repeat"/>
    <property type="match status" value="1"/>
</dbReference>
<dbReference type="STRING" id="37360.A0A0G4IHZ4"/>
<dbReference type="SMART" id="SM00248">
    <property type="entry name" value="ANK"/>
    <property type="match status" value="6"/>
</dbReference>
<dbReference type="Proteomes" id="UP000039324">
    <property type="component" value="Unassembled WGS sequence"/>
</dbReference>
<dbReference type="InterPro" id="IPR051616">
    <property type="entry name" value="Cul2-RING_E3_ligase_SR"/>
</dbReference>
<evidence type="ECO:0000256" key="2">
    <source>
        <dbReference type="SAM" id="MobiDB-lite"/>
    </source>
</evidence>
<evidence type="ECO:0000313" key="4">
    <source>
        <dbReference type="EMBL" id="CEO94695.1"/>
    </source>
</evidence>
<dbReference type="InterPro" id="IPR002110">
    <property type="entry name" value="Ankyrin_rpt"/>
</dbReference>
<dbReference type="InterPro" id="IPR036770">
    <property type="entry name" value="Ankyrin_rpt-contain_sf"/>
</dbReference>
<dbReference type="OrthoDB" id="539213at2759"/>
<dbReference type="Gene3D" id="1.25.40.20">
    <property type="entry name" value="Ankyrin repeat-containing domain"/>
    <property type="match status" value="1"/>
</dbReference>
<evidence type="ECO:0000313" key="6">
    <source>
        <dbReference type="Proteomes" id="UP000039324"/>
    </source>
</evidence>
<feature type="signal peptide" evidence="3">
    <location>
        <begin position="1"/>
        <end position="20"/>
    </location>
</feature>
<keyword evidence="5" id="KW-0496">Mitochondrion</keyword>
<name>A0A0G4IHZ4_PLABS</name>
<accession>A0A0G4IHZ4</accession>
<dbReference type="PROSITE" id="PS50088">
    <property type="entry name" value="ANK_REPEAT"/>
    <property type="match status" value="1"/>
</dbReference>
<feature type="chain" id="PRO_5036293122" evidence="3">
    <location>
        <begin position="21"/>
        <end position="509"/>
    </location>
</feature>